<organism evidence="1 2">
    <name type="scientific">Pseudonocardia dioxanivorans (strain ATCC 55486 / DSM 44775 / JCM 13855 / CB1190)</name>
    <dbReference type="NCBI Taxonomy" id="675635"/>
    <lineage>
        <taxon>Bacteria</taxon>
        <taxon>Bacillati</taxon>
        <taxon>Actinomycetota</taxon>
        <taxon>Actinomycetes</taxon>
        <taxon>Pseudonocardiales</taxon>
        <taxon>Pseudonocardiaceae</taxon>
        <taxon>Pseudonocardia</taxon>
    </lineage>
</organism>
<protein>
    <submittedName>
        <fullName evidence="1">Uncharacterized protein</fullName>
    </submittedName>
</protein>
<name>F4CSE1_PSEUX</name>
<dbReference type="OrthoDB" id="4775040at2"/>
<dbReference type="RefSeq" id="WP_013673056.1">
    <property type="nucleotide sequence ID" value="NC_015312.1"/>
</dbReference>
<dbReference type="HOGENOM" id="CLU_2194759_0_0_11"/>
<accession>F4CSE1</accession>
<evidence type="ECO:0000313" key="1">
    <source>
        <dbReference type="EMBL" id="AEA23115.1"/>
    </source>
</evidence>
<dbReference type="KEGG" id="pdx:Psed_0861"/>
<dbReference type="Proteomes" id="UP000007809">
    <property type="component" value="Chromosome"/>
</dbReference>
<dbReference type="EMBL" id="CP002593">
    <property type="protein sequence ID" value="AEA23115.1"/>
    <property type="molecule type" value="Genomic_DNA"/>
</dbReference>
<sequence length="108" mass="11715">MAIHFRFTTADGDTLQINPDPRKLTGAELIAVERNTGLGMVDLLEALKNPRGSAAAICALVWLARRRSGDFVRWPEFVEAFHPLTLGIEVVDDEAGTAEAEVEPAVEG</sequence>
<reference evidence="1 2" key="1">
    <citation type="journal article" date="2011" name="J. Bacteriol.">
        <title>Genome sequence of the 1,4-dioxane-degrading Pseudonocardia dioxanivorans strain CB1190.</title>
        <authorList>
            <person name="Sales C.M."/>
            <person name="Mahendra S."/>
            <person name="Grostern A."/>
            <person name="Parales R.E."/>
            <person name="Goodwin L.A."/>
            <person name="Woyke T."/>
            <person name="Nolan M."/>
            <person name="Lapidus A."/>
            <person name="Chertkov O."/>
            <person name="Ovchinnikova G."/>
            <person name="Sczyrba A."/>
            <person name="Alvarez-Cohen L."/>
        </authorList>
    </citation>
    <scope>NUCLEOTIDE SEQUENCE [LARGE SCALE GENOMIC DNA]</scope>
    <source>
        <strain evidence="2">ATCC 55486 / DSM 44775 / JCM 13855 / CB1190</strain>
    </source>
</reference>
<dbReference type="AlphaFoldDB" id="F4CSE1"/>
<gene>
    <name evidence="1" type="ordered locus">Psed_0861</name>
</gene>
<keyword evidence="2" id="KW-1185">Reference proteome</keyword>
<dbReference type="STRING" id="675635.Psed_0861"/>
<proteinExistence type="predicted"/>
<evidence type="ECO:0000313" key="2">
    <source>
        <dbReference type="Proteomes" id="UP000007809"/>
    </source>
</evidence>